<feature type="compositionally biased region" description="Polar residues" evidence="1">
    <location>
        <begin position="350"/>
        <end position="359"/>
    </location>
</feature>
<evidence type="ECO:0000256" key="2">
    <source>
        <dbReference type="SAM" id="Phobius"/>
    </source>
</evidence>
<feature type="region of interest" description="Disordered" evidence="1">
    <location>
        <begin position="409"/>
        <end position="455"/>
    </location>
</feature>
<keyword evidence="2" id="KW-0812">Transmembrane</keyword>
<feature type="region of interest" description="Disordered" evidence="1">
    <location>
        <begin position="616"/>
        <end position="640"/>
    </location>
</feature>
<feature type="compositionally biased region" description="Polar residues" evidence="1">
    <location>
        <begin position="504"/>
        <end position="514"/>
    </location>
</feature>
<dbReference type="AlphaFoldDB" id="A0A0G4KDE1"/>
<accession>A0A0G4KDE1</accession>
<organism evidence="3 4">
    <name type="scientific">Verticillium longisporum</name>
    <name type="common">Verticillium dahliae var. longisporum</name>
    <dbReference type="NCBI Taxonomy" id="100787"/>
    <lineage>
        <taxon>Eukaryota</taxon>
        <taxon>Fungi</taxon>
        <taxon>Dikarya</taxon>
        <taxon>Ascomycota</taxon>
        <taxon>Pezizomycotina</taxon>
        <taxon>Sordariomycetes</taxon>
        <taxon>Hypocreomycetidae</taxon>
        <taxon>Glomerellales</taxon>
        <taxon>Plectosphaerellaceae</taxon>
        <taxon>Verticillium</taxon>
    </lineage>
</organism>
<name>A0A0G4KDE1_VERLO</name>
<evidence type="ECO:0000313" key="3">
    <source>
        <dbReference type="EMBL" id="CRJ83573.1"/>
    </source>
</evidence>
<keyword evidence="2" id="KW-0472">Membrane</keyword>
<sequence>MAGPYQDLLFHLVSLVAIYLLRTDLLTLLYADEALSCRLGNDLQTLTSTAPTLRLPSGSAPSPAALTLTPLLRFAMAPRHIAQALGLLSLASSVLSLYVTPESDCAALCLGSANETISSTEASISASDIACRDAEYSSSSSGIRYRNCIDCLSKSQETDGEESDLQWMLYNMRYALNTCLFDESTAVNSPCIINYACEPLEDALRTGLTTPGEQNFDYCTADEGAFSKKWHWSCVSCLKSSGTQVYLSNFLQALKAGCEQKPELGDVLTMRGEIFSKTLLNITVTNTTLPGEGGADSSTMTTGTLVGIGVGGGLGLLGAIALTVACCRRRKKRKAAEQDDLDRTPPPDRSNASSFTAINHSPFLRDHKKSPSISTEYELQEKQKHINNADYYDRMEEEARIGRANASYNFDPRLSQHGPGSAMPTHPAYNPRMTMSQPAKLSSLAPAPQRSRANTPDSYALQAYLNAAEDGVPGGIPRSGSQTPSGRGSPPASTGRSSAEPPVTGTSTTLTAQQLPGGIPPPPPGPPPSQAHAAASKTRSTRAPSLVLPSLPRIRMPKRYAPPTINVEGATPVDGDRHPADEMQISEPIALHEARFTDKPLGGPVVLADSAPKRNIDPRVYENDQPINSGKSTLFGWSGN</sequence>
<reference evidence="3 4" key="1">
    <citation type="submission" date="2015-05" db="EMBL/GenBank/DDBJ databases">
        <authorList>
            <person name="Wang D.B."/>
            <person name="Wang M."/>
        </authorList>
    </citation>
    <scope>NUCLEOTIDE SEQUENCE [LARGE SCALE GENOMIC DNA]</scope>
    <source>
        <strain evidence="3">VL1</strain>
    </source>
</reference>
<protein>
    <recommendedName>
        <fullName evidence="5">LPXTG-domain-containing protein</fullName>
    </recommendedName>
</protein>
<feature type="transmembrane region" description="Helical" evidence="2">
    <location>
        <begin position="305"/>
        <end position="327"/>
    </location>
</feature>
<feature type="compositionally biased region" description="Pro residues" evidence="1">
    <location>
        <begin position="518"/>
        <end position="529"/>
    </location>
</feature>
<gene>
    <name evidence="3" type="ORF">BN1708_009078</name>
</gene>
<dbReference type="Proteomes" id="UP000044602">
    <property type="component" value="Unassembled WGS sequence"/>
</dbReference>
<dbReference type="EMBL" id="CVQH01000225">
    <property type="protein sequence ID" value="CRJ83573.1"/>
    <property type="molecule type" value="Genomic_DNA"/>
</dbReference>
<evidence type="ECO:0008006" key="5">
    <source>
        <dbReference type="Google" id="ProtNLM"/>
    </source>
</evidence>
<feature type="region of interest" description="Disordered" evidence="1">
    <location>
        <begin position="470"/>
        <end position="580"/>
    </location>
</feature>
<evidence type="ECO:0000256" key="1">
    <source>
        <dbReference type="SAM" id="MobiDB-lite"/>
    </source>
</evidence>
<keyword evidence="4" id="KW-1185">Reference proteome</keyword>
<feature type="region of interest" description="Disordered" evidence="1">
    <location>
        <begin position="333"/>
        <end position="372"/>
    </location>
</feature>
<evidence type="ECO:0000313" key="4">
    <source>
        <dbReference type="Proteomes" id="UP000044602"/>
    </source>
</evidence>
<feature type="compositionally biased region" description="Polar residues" evidence="1">
    <location>
        <begin position="479"/>
        <end position="497"/>
    </location>
</feature>
<proteinExistence type="predicted"/>
<feature type="compositionally biased region" description="Basic and acidic residues" evidence="1">
    <location>
        <begin position="335"/>
        <end position="346"/>
    </location>
</feature>
<keyword evidence="2" id="KW-1133">Transmembrane helix</keyword>